<sequence>MEAVNPSSSASLAASLYIQPGMTGGGRGNGAWSGASADGRGQPCEKAPRGESQGRPGMDRNGSGWIRMDQDQDGSGWMNETAWVRRRLLSRHQLPSPPRPPPPFQISLGLGLTAWRPAHTTGRSQHRSRGILQTVEMAAANCCGRRRDPPASTRLHRSTAPPPNNILHSPRYVLLLLLLHPPPALCLPADSAQATCKHANLVPPPSRPPACQTAVDKNNTGPTPPVCYSLSLPLPFPLPLPPSLRSSRHVPLWSSPVFASGKEANLAPLSLLPRAAGLSSAAHGANLRQILRCHARCPTLGPAWTLWTLPRPFACLFHASSWPCPPLASAATTTTTTTNLPISTCTRSSRTLRNNLVSRSRADVSHFLRLPIHRALPAPKQAAALSPAPAAFFSIYCVACSPCYCPREAHPDHPDHLGEIAAPSRMAPDDRPSWSDKSDVTLQSQTSTMPATQALCHGQTPFTSDSWQTNTRVSLAIIRPSVLPRVSLHRHQPFLALSAPLVG</sequence>
<accession>A0A2T2NYH5</accession>
<dbReference type="AlphaFoldDB" id="A0A2T2NYH5"/>
<dbReference type="EMBL" id="KZ678132">
    <property type="protein sequence ID" value="PSN70475.1"/>
    <property type="molecule type" value="Genomic_DNA"/>
</dbReference>
<keyword evidence="3" id="KW-1185">Reference proteome</keyword>
<evidence type="ECO:0000313" key="2">
    <source>
        <dbReference type="EMBL" id="PSN70475.1"/>
    </source>
</evidence>
<organism evidence="2 3">
    <name type="scientific">Corynespora cassiicola Philippines</name>
    <dbReference type="NCBI Taxonomy" id="1448308"/>
    <lineage>
        <taxon>Eukaryota</taxon>
        <taxon>Fungi</taxon>
        <taxon>Dikarya</taxon>
        <taxon>Ascomycota</taxon>
        <taxon>Pezizomycotina</taxon>
        <taxon>Dothideomycetes</taxon>
        <taxon>Pleosporomycetidae</taxon>
        <taxon>Pleosporales</taxon>
        <taxon>Corynesporascaceae</taxon>
        <taxon>Corynespora</taxon>
    </lineage>
</organism>
<evidence type="ECO:0000256" key="1">
    <source>
        <dbReference type="SAM" id="MobiDB-lite"/>
    </source>
</evidence>
<feature type="compositionally biased region" description="Gly residues" evidence="1">
    <location>
        <begin position="22"/>
        <end position="31"/>
    </location>
</feature>
<gene>
    <name evidence="2" type="ORF">BS50DRAFT_314746</name>
</gene>
<protein>
    <submittedName>
        <fullName evidence="2">Uncharacterized protein</fullName>
    </submittedName>
</protein>
<name>A0A2T2NYH5_CORCC</name>
<feature type="region of interest" description="Disordered" evidence="1">
    <location>
        <begin position="21"/>
        <end position="76"/>
    </location>
</feature>
<reference evidence="2 3" key="1">
    <citation type="journal article" date="2018" name="Front. Microbiol.">
        <title>Genome-Wide Analysis of Corynespora cassiicola Leaf Fall Disease Putative Effectors.</title>
        <authorList>
            <person name="Lopez D."/>
            <person name="Ribeiro S."/>
            <person name="Label P."/>
            <person name="Fumanal B."/>
            <person name="Venisse J.S."/>
            <person name="Kohler A."/>
            <person name="de Oliveira R.R."/>
            <person name="Labutti K."/>
            <person name="Lipzen A."/>
            <person name="Lail K."/>
            <person name="Bauer D."/>
            <person name="Ohm R.A."/>
            <person name="Barry K.W."/>
            <person name="Spatafora J."/>
            <person name="Grigoriev I.V."/>
            <person name="Martin F.M."/>
            <person name="Pujade-Renaud V."/>
        </authorList>
    </citation>
    <scope>NUCLEOTIDE SEQUENCE [LARGE SCALE GENOMIC DNA]</scope>
    <source>
        <strain evidence="2 3">Philippines</strain>
    </source>
</reference>
<proteinExistence type="predicted"/>
<evidence type="ECO:0000313" key="3">
    <source>
        <dbReference type="Proteomes" id="UP000240883"/>
    </source>
</evidence>
<dbReference type="Proteomes" id="UP000240883">
    <property type="component" value="Unassembled WGS sequence"/>
</dbReference>